<evidence type="ECO:0000256" key="1">
    <source>
        <dbReference type="ARBA" id="ARBA00022723"/>
    </source>
</evidence>
<protein>
    <recommendedName>
        <fullName evidence="6">Rieske domain-containing protein</fullName>
    </recommendedName>
</protein>
<dbReference type="EnsemblProtists" id="EOD30933">
    <property type="protein sequence ID" value="EOD30933"/>
    <property type="gene ID" value="EMIHUDRAFT_449596"/>
</dbReference>
<dbReference type="RefSeq" id="XP_005783362.1">
    <property type="nucleotide sequence ID" value="XM_005783305.1"/>
</dbReference>
<dbReference type="AlphaFoldDB" id="A0A0D3K598"/>
<dbReference type="GeneID" id="17262171"/>
<dbReference type="Proteomes" id="UP000013827">
    <property type="component" value="Unassembled WGS sequence"/>
</dbReference>
<dbReference type="InterPro" id="IPR036972">
    <property type="entry name" value="Cyt_c_oxidase_su5b_sf"/>
</dbReference>
<feature type="region of interest" description="Disordered" evidence="3">
    <location>
        <begin position="30"/>
        <end position="74"/>
    </location>
</feature>
<dbReference type="Pfam" id="PF01215">
    <property type="entry name" value="COX5B"/>
    <property type="match status" value="1"/>
</dbReference>
<dbReference type="GeneID" id="17276205"/>
<organism evidence="4 5">
    <name type="scientific">Emiliania huxleyi (strain CCMP1516)</name>
    <dbReference type="NCBI Taxonomy" id="280463"/>
    <lineage>
        <taxon>Eukaryota</taxon>
        <taxon>Haptista</taxon>
        <taxon>Haptophyta</taxon>
        <taxon>Prymnesiophyceae</taxon>
        <taxon>Isochrysidales</taxon>
        <taxon>Noelaerhabdaceae</taxon>
        <taxon>Emiliania</taxon>
    </lineage>
</organism>
<dbReference type="SUPFAM" id="SSF57802">
    <property type="entry name" value="Rubredoxin-like"/>
    <property type="match status" value="1"/>
</dbReference>
<evidence type="ECO:0000256" key="3">
    <source>
        <dbReference type="SAM" id="MobiDB-lite"/>
    </source>
</evidence>
<dbReference type="KEGG" id="ehx:EMIHUDRAFT_421851"/>
<dbReference type="GO" id="GO:0005740">
    <property type="term" value="C:mitochondrial envelope"/>
    <property type="evidence" value="ECO:0007669"/>
    <property type="project" value="InterPro"/>
</dbReference>
<sequence>MLRASVHRGSSRLTAAALARPAPAVGGVRRLTDRIPENEEQSTGMEKKEEMQTPDIFWSREPITGHKGTKDNPAIVPSYNESRVVGLETHSGVIWFRLVKGPLHLVCGQYFKLNQIEGGDH</sequence>
<dbReference type="EnsemblProtists" id="EOD15917">
    <property type="protein sequence ID" value="EOD15917"/>
    <property type="gene ID" value="EMIHUDRAFT_421851"/>
</dbReference>
<evidence type="ECO:0000313" key="4">
    <source>
        <dbReference type="EnsemblProtists" id="EOD30933"/>
    </source>
</evidence>
<keyword evidence="2" id="KW-0862">Zinc</keyword>
<dbReference type="GO" id="GO:0045277">
    <property type="term" value="C:respiratory chain complex IV"/>
    <property type="evidence" value="ECO:0007669"/>
    <property type="project" value="InterPro"/>
</dbReference>
<dbReference type="PANTHER" id="PTHR10122:SF0">
    <property type="entry name" value="CYTOCHROME C OXIDASE SUBUNIT 5B, ISOFORM A-RELATED"/>
    <property type="match status" value="1"/>
</dbReference>
<dbReference type="Gene3D" id="2.60.11.10">
    <property type="entry name" value="Cytochrome c oxidase, subunit Vb"/>
    <property type="match status" value="1"/>
</dbReference>
<reference evidence="4" key="2">
    <citation type="submission" date="2024-10" db="UniProtKB">
        <authorList>
            <consortium name="EnsemblProtists"/>
        </authorList>
    </citation>
    <scope>IDENTIFICATION</scope>
</reference>
<evidence type="ECO:0000313" key="5">
    <source>
        <dbReference type="Proteomes" id="UP000013827"/>
    </source>
</evidence>
<dbReference type="RefSeq" id="XP_005768346.1">
    <property type="nucleotide sequence ID" value="XM_005768289.1"/>
</dbReference>
<proteinExistence type="predicted"/>
<dbReference type="InterPro" id="IPR002124">
    <property type="entry name" value="Cyt_c_oxidase_su5b"/>
</dbReference>
<accession>A0A0D3K598</accession>
<dbReference type="GO" id="GO:0006123">
    <property type="term" value="P:mitochondrial electron transport, cytochrome c to oxygen"/>
    <property type="evidence" value="ECO:0007669"/>
    <property type="project" value="InterPro"/>
</dbReference>
<dbReference type="PaxDb" id="2903-EOD15917"/>
<dbReference type="PANTHER" id="PTHR10122">
    <property type="entry name" value="CYTOCHROME C OXIDASE SUBUNIT 5B, MITOCHONDRIAL"/>
    <property type="match status" value="1"/>
</dbReference>
<keyword evidence="1" id="KW-0479">Metal-binding</keyword>
<evidence type="ECO:0008006" key="6">
    <source>
        <dbReference type="Google" id="ProtNLM"/>
    </source>
</evidence>
<dbReference type="OMA" id="WSREPIT"/>
<name>A0A0D3K598_EMIH1</name>
<dbReference type="STRING" id="2903.R1D6F5"/>
<evidence type="ECO:0000256" key="2">
    <source>
        <dbReference type="ARBA" id="ARBA00022833"/>
    </source>
</evidence>
<dbReference type="KEGG" id="ehx:EMIHUDRAFT_449596"/>
<reference evidence="5" key="1">
    <citation type="journal article" date="2013" name="Nature">
        <title>Pan genome of the phytoplankton Emiliania underpins its global distribution.</title>
        <authorList>
            <person name="Read B.A."/>
            <person name="Kegel J."/>
            <person name="Klute M.J."/>
            <person name="Kuo A."/>
            <person name="Lefebvre S.C."/>
            <person name="Maumus F."/>
            <person name="Mayer C."/>
            <person name="Miller J."/>
            <person name="Monier A."/>
            <person name="Salamov A."/>
            <person name="Young J."/>
            <person name="Aguilar M."/>
            <person name="Claverie J.M."/>
            <person name="Frickenhaus S."/>
            <person name="Gonzalez K."/>
            <person name="Herman E.K."/>
            <person name="Lin Y.C."/>
            <person name="Napier J."/>
            <person name="Ogata H."/>
            <person name="Sarno A.F."/>
            <person name="Shmutz J."/>
            <person name="Schroeder D."/>
            <person name="de Vargas C."/>
            <person name="Verret F."/>
            <person name="von Dassow P."/>
            <person name="Valentin K."/>
            <person name="Van de Peer Y."/>
            <person name="Wheeler G."/>
            <person name="Dacks J.B."/>
            <person name="Delwiche C.F."/>
            <person name="Dyhrman S.T."/>
            <person name="Glockner G."/>
            <person name="John U."/>
            <person name="Richards T."/>
            <person name="Worden A.Z."/>
            <person name="Zhang X."/>
            <person name="Grigoriev I.V."/>
            <person name="Allen A.E."/>
            <person name="Bidle K."/>
            <person name="Borodovsky M."/>
            <person name="Bowler C."/>
            <person name="Brownlee C."/>
            <person name="Cock J.M."/>
            <person name="Elias M."/>
            <person name="Gladyshev V.N."/>
            <person name="Groth M."/>
            <person name="Guda C."/>
            <person name="Hadaegh A."/>
            <person name="Iglesias-Rodriguez M.D."/>
            <person name="Jenkins J."/>
            <person name="Jones B.M."/>
            <person name="Lawson T."/>
            <person name="Leese F."/>
            <person name="Lindquist E."/>
            <person name="Lobanov A."/>
            <person name="Lomsadze A."/>
            <person name="Malik S.B."/>
            <person name="Marsh M.E."/>
            <person name="Mackinder L."/>
            <person name="Mock T."/>
            <person name="Mueller-Roeber B."/>
            <person name="Pagarete A."/>
            <person name="Parker M."/>
            <person name="Probert I."/>
            <person name="Quesneville H."/>
            <person name="Raines C."/>
            <person name="Rensing S.A."/>
            <person name="Riano-Pachon D.M."/>
            <person name="Richier S."/>
            <person name="Rokitta S."/>
            <person name="Shiraiwa Y."/>
            <person name="Soanes D.M."/>
            <person name="van der Giezen M."/>
            <person name="Wahlund T.M."/>
            <person name="Williams B."/>
            <person name="Wilson W."/>
            <person name="Wolfe G."/>
            <person name="Wurch L.L."/>
        </authorList>
    </citation>
    <scope>NUCLEOTIDE SEQUENCE</scope>
</reference>
<keyword evidence="5" id="KW-1185">Reference proteome</keyword>
<dbReference type="HOGENOM" id="CLU_2042463_0_0_1"/>
<dbReference type="GO" id="GO:0046872">
    <property type="term" value="F:metal ion binding"/>
    <property type="evidence" value="ECO:0007669"/>
    <property type="project" value="UniProtKB-KW"/>
</dbReference>